<dbReference type="PANTHER" id="PTHR23028:SF134">
    <property type="entry name" value="PUTATIVE (AFU_ORTHOLOGUE AFUA_4G08520)-RELATED"/>
    <property type="match status" value="1"/>
</dbReference>
<dbReference type="Pfam" id="PF01757">
    <property type="entry name" value="Acyl_transf_3"/>
    <property type="match status" value="1"/>
</dbReference>
<feature type="transmembrane region" description="Helical" evidence="1">
    <location>
        <begin position="181"/>
        <end position="200"/>
    </location>
</feature>
<dbReference type="InterPro" id="IPR002656">
    <property type="entry name" value="Acyl_transf_3_dom"/>
</dbReference>
<dbReference type="AlphaFoldDB" id="A0A9P8VIA0"/>
<feature type="domain" description="Acyltransferase 3" evidence="2">
    <location>
        <begin position="80"/>
        <end position="486"/>
    </location>
</feature>
<evidence type="ECO:0000256" key="1">
    <source>
        <dbReference type="SAM" id="Phobius"/>
    </source>
</evidence>
<keyword evidence="3" id="KW-0808">Transferase</keyword>
<dbReference type="GO" id="GO:0016747">
    <property type="term" value="F:acyltransferase activity, transferring groups other than amino-acyl groups"/>
    <property type="evidence" value="ECO:0007669"/>
    <property type="project" value="InterPro"/>
</dbReference>
<evidence type="ECO:0000259" key="2">
    <source>
        <dbReference type="Pfam" id="PF01757"/>
    </source>
</evidence>
<dbReference type="EMBL" id="JAGSXJ010000005">
    <property type="protein sequence ID" value="KAH6691261.1"/>
    <property type="molecule type" value="Genomic_DNA"/>
</dbReference>
<protein>
    <submittedName>
        <fullName evidence="3">Acyltransferase 3</fullName>
    </submittedName>
</protein>
<reference evidence="3" key="1">
    <citation type="journal article" date="2021" name="Nat. Commun.">
        <title>Genetic determinants of endophytism in the Arabidopsis root mycobiome.</title>
        <authorList>
            <person name="Mesny F."/>
            <person name="Miyauchi S."/>
            <person name="Thiergart T."/>
            <person name="Pickel B."/>
            <person name="Atanasova L."/>
            <person name="Karlsson M."/>
            <person name="Huettel B."/>
            <person name="Barry K.W."/>
            <person name="Haridas S."/>
            <person name="Chen C."/>
            <person name="Bauer D."/>
            <person name="Andreopoulos W."/>
            <person name="Pangilinan J."/>
            <person name="LaButti K."/>
            <person name="Riley R."/>
            <person name="Lipzen A."/>
            <person name="Clum A."/>
            <person name="Drula E."/>
            <person name="Henrissat B."/>
            <person name="Kohler A."/>
            <person name="Grigoriev I.V."/>
            <person name="Martin F.M."/>
            <person name="Hacquard S."/>
        </authorList>
    </citation>
    <scope>NUCLEOTIDE SEQUENCE</scope>
    <source>
        <strain evidence="3">MPI-SDFR-AT-0117</strain>
    </source>
</reference>
<dbReference type="InterPro" id="IPR050879">
    <property type="entry name" value="Acyltransferase_3"/>
</dbReference>
<gene>
    <name evidence="3" type="ORF">F5X68DRAFT_201553</name>
</gene>
<feature type="transmembrane region" description="Helical" evidence="1">
    <location>
        <begin position="131"/>
        <end position="152"/>
    </location>
</feature>
<keyword evidence="1" id="KW-0812">Transmembrane</keyword>
<proteinExistence type="predicted"/>
<name>A0A9P8VIA0_9PEZI</name>
<feature type="transmembrane region" description="Helical" evidence="1">
    <location>
        <begin position="472"/>
        <end position="493"/>
    </location>
</feature>
<keyword evidence="4" id="KW-1185">Reference proteome</keyword>
<keyword evidence="3" id="KW-0012">Acyltransferase</keyword>
<keyword evidence="1" id="KW-1133">Transmembrane helix</keyword>
<dbReference type="Proteomes" id="UP000770015">
    <property type="component" value="Unassembled WGS sequence"/>
</dbReference>
<comment type="caution">
    <text evidence="3">The sequence shown here is derived from an EMBL/GenBank/DDBJ whole genome shotgun (WGS) entry which is preliminary data.</text>
</comment>
<organism evidence="3 4">
    <name type="scientific">Plectosphaerella plurivora</name>
    <dbReference type="NCBI Taxonomy" id="936078"/>
    <lineage>
        <taxon>Eukaryota</taxon>
        <taxon>Fungi</taxon>
        <taxon>Dikarya</taxon>
        <taxon>Ascomycota</taxon>
        <taxon>Pezizomycotina</taxon>
        <taxon>Sordariomycetes</taxon>
        <taxon>Hypocreomycetidae</taxon>
        <taxon>Glomerellales</taxon>
        <taxon>Plectosphaerellaceae</taxon>
        <taxon>Plectosphaerella</taxon>
    </lineage>
</organism>
<keyword evidence="1" id="KW-0472">Membrane</keyword>
<dbReference type="OrthoDB" id="5819582at2759"/>
<feature type="transmembrane region" description="Helical" evidence="1">
    <location>
        <begin position="241"/>
        <end position="263"/>
    </location>
</feature>
<sequence>MMSLAMRSLRGAANRLSTRSYSYAPLSAGPSPESPTSTDSATKTAFSARIYALLFFLLPSFVQTRIRPGTAKPHRLRPTSWLDGLRGVASLIVFFCHYTEGTQKSYTLTYGVHFDGDEVSSSPLQLPFIRVLYAGRPMVHIFFIISGFVLSYKPLRQLRSRDYDGLQQTLSSSVFRRGFRLFLPTTVSTFLGMLTIYYGIQRGKAPLPSLWEQFVDWCGSVHHMITLSWVWDALKAPKYDVHLWTIPVEMSFSMFLFVVITGLSRVKTFLRMAILVGIMVYCITSGHWAGLEFLAGMGLAEIQLIQDARELRNADCPLNKEAEDVEEGTFSVPAPSSSQIRYIGRRLLQAVLSVNLVFGLYVAGWPNEKAEVSPGFISLYRNTMEPYLSRGDFWPSFPWFSIGAVQIVAALHQIEPLQRVFTTAPVQYLANISYAIYLCHGPVMKSIHHRWMPHIWVLVGGPSEAGMWGRMLVWLLGLVAMAVPVIWVSDLFWRMVDVKSVELARRIERFCLLDN</sequence>
<evidence type="ECO:0000313" key="4">
    <source>
        <dbReference type="Proteomes" id="UP000770015"/>
    </source>
</evidence>
<dbReference type="PANTHER" id="PTHR23028">
    <property type="entry name" value="ACETYLTRANSFERASE"/>
    <property type="match status" value="1"/>
</dbReference>
<accession>A0A9P8VIA0</accession>
<evidence type="ECO:0000313" key="3">
    <source>
        <dbReference type="EMBL" id="KAH6691261.1"/>
    </source>
</evidence>